<evidence type="ECO:0008006" key="3">
    <source>
        <dbReference type="Google" id="ProtNLM"/>
    </source>
</evidence>
<dbReference type="RefSeq" id="WP_069912387.1">
    <property type="nucleotide sequence ID" value="NZ_LAJE02000384.1"/>
</dbReference>
<proteinExistence type="predicted"/>
<dbReference type="Proteomes" id="UP000095463">
    <property type="component" value="Unassembled WGS sequence"/>
</dbReference>
<accession>A0A1E5XI75</accession>
<protein>
    <recommendedName>
        <fullName evidence="3">Four-carbon acid sugar kinase N-terminal domain-containing protein</fullName>
    </recommendedName>
</protein>
<organism evidence="1 2">
    <name type="scientific">Devosia insulae DS-56</name>
    <dbReference type="NCBI Taxonomy" id="1116389"/>
    <lineage>
        <taxon>Bacteria</taxon>
        <taxon>Pseudomonadati</taxon>
        <taxon>Pseudomonadota</taxon>
        <taxon>Alphaproteobacteria</taxon>
        <taxon>Hyphomicrobiales</taxon>
        <taxon>Devosiaceae</taxon>
        <taxon>Devosia</taxon>
    </lineage>
</organism>
<dbReference type="EMBL" id="LAJE02000384">
    <property type="protein sequence ID" value="OEO28285.1"/>
    <property type="molecule type" value="Genomic_DNA"/>
</dbReference>
<dbReference type="OrthoDB" id="7947920at2"/>
<evidence type="ECO:0000313" key="2">
    <source>
        <dbReference type="Proteomes" id="UP000095463"/>
    </source>
</evidence>
<keyword evidence="2" id="KW-1185">Reference proteome</keyword>
<dbReference type="AlphaFoldDB" id="A0A1E5XI75"/>
<comment type="caution">
    <text evidence="1">The sequence shown here is derived from an EMBL/GenBank/DDBJ whole genome shotgun (WGS) entry which is preliminary data.</text>
</comment>
<evidence type="ECO:0000313" key="1">
    <source>
        <dbReference type="EMBL" id="OEO28285.1"/>
    </source>
</evidence>
<name>A0A1E5XI75_9HYPH</name>
<reference evidence="1 2" key="1">
    <citation type="journal article" date="2015" name="Genome Announc.">
        <title>Genome Assemblies of Three Soil-Associated Devosia species: D. insulae, D. limi, and D. soli.</title>
        <authorList>
            <person name="Hassan Y.I."/>
            <person name="Lepp D."/>
            <person name="Zhou T."/>
        </authorList>
    </citation>
    <scope>NUCLEOTIDE SEQUENCE [LARGE SCALE GENOMIC DNA]</scope>
    <source>
        <strain evidence="1 2">DS-56</strain>
    </source>
</reference>
<gene>
    <name evidence="1" type="ORF">VW23_005395</name>
</gene>
<sequence length="66" mass="6663">MAANVAQNNPALAVFASDKGPGDAERSSIMSQAGTLLARHGARIICLADETLDNIPLITSARAAGG</sequence>